<dbReference type="GO" id="GO:0006031">
    <property type="term" value="P:chitin biosynthetic process"/>
    <property type="evidence" value="ECO:0007669"/>
    <property type="project" value="TreeGrafter"/>
</dbReference>
<dbReference type="Pfam" id="PF01644">
    <property type="entry name" value="Chitin_synth_1"/>
    <property type="match status" value="1"/>
</dbReference>
<feature type="region of interest" description="Disordered" evidence="10">
    <location>
        <begin position="985"/>
        <end position="1031"/>
    </location>
</feature>
<keyword evidence="13" id="KW-1185">Reference proteome</keyword>
<keyword evidence="9" id="KW-0961">Cell wall biogenesis/degradation</keyword>
<dbReference type="GO" id="GO:0005886">
    <property type="term" value="C:plasma membrane"/>
    <property type="evidence" value="ECO:0007669"/>
    <property type="project" value="UniProtKB-SubCell"/>
</dbReference>
<evidence type="ECO:0000256" key="3">
    <source>
        <dbReference type="ARBA" id="ARBA00022475"/>
    </source>
</evidence>
<keyword evidence="6 11" id="KW-0812">Transmembrane</keyword>
<gene>
    <name evidence="12" type="primary">Contig9894.g10581</name>
    <name evidence="12" type="ORF">STYLEM_10877</name>
</gene>
<dbReference type="InParanoid" id="A0A078ALW9"/>
<feature type="compositionally biased region" description="Basic and acidic residues" evidence="10">
    <location>
        <begin position="1010"/>
        <end position="1031"/>
    </location>
</feature>
<dbReference type="EC" id="2.4.1.16" evidence="2"/>
<dbReference type="GO" id="GO:0071555">
    <property type="term" value="P:cell wall organization"/>
    <property type="evidence" value="ECO:0007669"/>
    <property type="project" value="UniProtKB-KW"/>
</dbReference>
<reference evidence="12 13" key="1">
    <citation type="submission" date="2014-06" db="EMBL/GenBank/DDBJ databases">
        <authorList>
            <person name="Swart Estienne"/>
        </authorList>
    </citation>
    <scope>NUCLEOTIDE SEQUENCE [LARGE SCALE GENOMIC DNA]</scope>
    <source>
        <strain evidence="12 13">130c</strain>
    </source>
</reference>
<name>A0A078ALW9_STYLE</name>
<feature type="transmembrane region" description="Helical" evidence="11">
    <location>
        <begin position="636"/>
        <end position="660"/>
    </location>
</feature>
<evidence type="ECO:0000256" key="9">
    <source>
        <dbReference type="ARBA" id="ARBA00023316"/>
    </source>
</evidence>
<feature type="transmembrane region" description="Helical" evidence="11">
    <location>
        <begin position="551"/>
        <end position="575"/>
    </location>
</feature>
<keyword evidence="3" id="KW-1003">Cell membrane</keyword>
<evidence type="ECO:0000313" key="13">
    <source>
        <dbReference type="Proteomes" id="UP000039865"/>
    </source>
</evidence>
<comment type="subcellular location">
    <subcellularLocation>
        <location evidence="1">Cell membrane</location>
        <topology evidence="1">Multi-pass membrane protein</topology>
    </subcellularLocation>
</comment>
<feature type="transmembrane region" description="Helical" evidence="11">
    <location>
        <begin position="698"/>
        <end position="718"/>
    </location>
</feature>
<feature type="compositionally biased region" description="Polar residues" evidence="10">
    <location>
        <begin position="892"/>
        <end position="907"/>
    </location>
</feature>
<dbReference type="InterPro" id="IPR029044">
    <property type="entry name" value="Nucleotide-diphossugar_trans"/>
</dbReference>
<dbReference type="SUPFAM" id="SSF53448">
    <property type="entry name" value="Nucleotide-diphospho-sugar transferases"/>
    <property type="match status" value="1"/>
</dbReference>
<feature type="compositionally biased region" description="Acidic residues" evidence="10">
    <location>
        <begin position="794"/>
        <end position="803"/>
    </location>
</feature>
<evidence type="ECO:0000256" key="5">
    <source>
        <dbReference type="ARBA" id="ARBA00022679"/>
    </source>
</evidence>
<evidence type="ECO:0000256" key="1">
    <source>
        <dbReference type="ARBA" id="ARBA00004651"/>
    </source>
</evidence>
<feature type="transmembrane region" description="Helical" evidence="11">
    <location>
        <begin position="738"/>
        <end position="758"/>
    </location>
</feature>
<dbReference type="Proteomes" id="UP000039865">
    <property type="component" value="Unassembled WGS sequence"/>
</dbReference>
<feature type="transmembrane region" description="Helical" evidence="11">
    <location>
        <begin position="604"/>
        <end position="624"/>
    </location>
</feature>
<evidence type="ECO:0000256" key="11">
    <source>
        <dbReference type="SAM" id="Phobius"/>
    </source>
</evidence>
<evidence type="ECO:0000256" key="7">
    <source>
        <dbReference type="ARBA" id="ARBA00022989"/>
    </source>
</evidence>
<feature type="transmembrane region" description="Helical" evidence="11">
    <location>
        <begin position="469"/>
        <end position="496"/>
    </location>
</feature>
<dbReference type="OrthoDB" id="3352955at2759"/>
<keyword evidence="5" id="KW-0808">Transferase</keyword>
<dbReference type="EMBL" id="CCKQ01010337">
    <property type="protein sequence ID" value="CDW81853.1"/>
    <property type="molecule type" value="Genomic_DNA"/>
</dbReference>
<evidence type="ECO:0000256" key="6">
    <source>
        <dbReference type="ARBA" id="ARBA00022692"/>
    </source>
</evidence>
<dbReference type="AlphaFoldDB" id="A0A078ALW9"/>
<dbReference type="PANTHER" id="PTHR22914:SF9">
    <property type="entry name" value="CHITIN SYNTHASE 1"/>
    <property type="match status" value="1"/>
</dbReference>
<dbReference type="GO" id="GO:0004100">
    <property type="term" value="F:chitin synthase activity"/>
    <property type="evidence" value="ECO:0007669"/>
    <property type="project" value="UniProtKB-EC"/>
</dbReference>
<sequence length="1031" mass="118353">MAEAKTQAQSKGAASKFEADMGNNLEEELIDNELNPFLKSNNDTMGITEIQVEKWKPPRLHSYETMGLADSQLNCKIRPCGFRTNGKMRKIKNTCLISKVKTRCRLRGKNPKLAVCITMYNENEQELKDTLKGVLSNYNELRLDKSLDFKKEDFIVFLICDGYQAIPESFKQYATQHQFFDLDVLWQKGFMDKDRDGKIKMKDMRDLMLPGAKVPLNCIHMFQVQTWDFGLQDDNLKSRRINFVFAIKQRNDGKINSHKWFFQGLCKFLKPELCLMLDIGTRADKHAIYKLYKYMLKHQHCGGCCGEIEVDFSQDKGIQSSYFIKAAQFFEYKMGHSPDKACESFFGFNSVLPGAYSLFRWKAIKGEPLDEFFKSVTRGDFPSCAEANEFLAEDRVMCLQIYIKKNCKFHLAYIPDAKSFTDAPDSLAILIKQRRRWMNGAMFGTVKVISNIIHMLSCRRTKHSCLRQFGMVFFLFYYTITFLFQFFTVGSMYASITIFLKQSLGNMLEKSGVNPDYVSLIDTFFDYFYISLVMMTIIISLTTTVDRGIGIFIFLMCLFGVLLISTMVGILSYLVQTGFYPYQMDYDAYRTPMWQRSKPEERHFSILVLSGVVMMTVFLIPIIMRPLDFLGNVRNYIMGLFSYLFMMPTFINIMQIYAMCNLHDISWGNRPATQGVEAVTFNVQAQEKLKQDYQVFRAYFLFFWLVCNAIFGGLTVYITSSQNQQVINDGKITFIDGFALFIASLVVFKFVFGCIYTIKWNCRRCTKSYYRKGNFDIAEEFKRLRKDRKGAYSTDEDEDDDDEQKVFGSKETNSVNNVFDQKADGSMAIKENPDIDDSDNDDDEFDDAVEEEQQDKIIESIKRSRKLGGGQIHVQDIEGRGSSADGTVLRRFTNNEGPQKQDGTTANPDMDSKNGIIESVISYDHDNPYGQSSRGISQVKAHNIDGGKLTKNNRGSQNFDREVKFNVNEKSDIILPAQKRILDQGNNIDAKRESNNTPKFSLGQAFGESDAAKGKKSVRFDAPSKKPVEKQ</sequence>
<accession>A0A078ALW9</accession>
<evidence type="ECO:0000256" key="2">
    <source>
        <dbReference type="ARBA" id="ARBA00012543"/>
    </source>
</evidence>
<evidence type="ECO:0000256" key="8">
    <source>
        <dbReference type="ARBA" id="ARBA00023136"/>
    </source>
</evidence>
<evidence type="ECO:0000256" key="4">
    <source>
        <dbReference type="ARBA" id="ARBA00022676"/>
    </source>
</evidence>
<proteinExistence type="predicted"/>
<feature type="transmembrane region" description="Helical" evidence="11">
    <location>
        <begin position="517"/>
        <end position="539"/>
    </location>
</feature>
<feature type="region of interest" description="Disordered" evidence="10">
    <location>
        <begin position="792"/>
        <end position="811"/>
    </location>
</feature>
<evidence type="ECO:0000256" key="10">
    <source>
        <dbReference type="SAM" id="MobiDB-lite"/>
    </source>
</evidence>
<feature type="region of interest" description="Disordered" evidence="10">
    <location>
        <begin position="818"/>
        <end position="934"/>
    </location>
</feature>
<protein>
    <recommendedName>
        <fullName evidence="2">chitin synthase</fullName>
        <ecNumber evidence="2">2.4.1.16</ecNumber>
    </recommendedName>
</protein>
<keyword evidence="4" id="KW-0328">Glycosyltransferase</keyword>
<keyword evidence="7 11" id="KW-1133">Transmembrane helix</keyword>
<keyword evidence="8 11" id="KW-0472">Membrane</keyword>
<organism evidence="12 13">
    <name type="scientific">Stylonychia lemnae</name>
    <name type="common">Ciliate</name>
    <dbReference type="NCBI Taxonomy" id="5949"/>
    <lineage>
        <taxon>Eukaryota</taxon>
        <taxon>Sar</taxon>
        <taxon>Alveolata</taxon>
        <taxon>Ciliophora</taxon>
        <taxon>Intramacronucleata</taxon>
        <taxon>Spirotrichea</taxon>
        <taxon>Stichotrichia</taxon>
        <taxon>Sporadotrichida</taxon>
        <taxon>Oxytrichidae</taxon>
        <taxon>Stylonychinae</taxon>
        <taxon>Stylonychia</taxon>
    </lineage>
</organism>
<dbReference type="PANTHER" id="PTHR22914">
    <property type="entry name" value="CHITIN SYNTHASE"/>
    <property type="match status" value="1"/>
</dbReference>
<evidence type="ECO:0000313" key="12">
    <source>
        <dbReference type="EMBL" id="CDW81853.1"/>
    </source>
</evidence>
<dbReference type="InterPro" id="IPR004835">
    <property type="entry name" value="Chitin_synth"/>
</dbReference>
<feature type="compositionally biased region" description="Acidic residues" evidence="10">
    <location>
        <begin position="834"/>
        <end position="853"/>
    </location>
</feature>